<sequence>MASGDLVMMATEQHSHLSPLKGGVSEWSARAIDETTARTDAVLVHNTEPMEFILSSNWALTSEGIEEFYEILYKRKENLEIQYDHVIHGFRVKCSSYDEMRIVNLVKDVLDELVRGEAEKGLERSYKLTSLEDWRKNSFRSGEEPKVAGKYSFPFDVSMCDYRDTWTIPGKLSRSAIVINKMLPESALAEVQQLTGATLVVSSDTHTVYIGAPNSEVIITVKRKLDNLAQYCSLLPRDVPQVVETFFHSEGDRSVKGEYRYVADGNDRFLRGYILDRFDWPHPDQRYPTIFQKGVLIRLNPNHEPWEESKSLANTISPLAKEGRPEEEFGAFTLDNWGYPAKGPVSRPCRSISNDSEIQLGAIQIEYKHTLLPTIESWVSGLPVRDHEKPNLSYKPNIPHVPKAWHKFTSIEGNEEGSRSQSHDSSKNPPPKRYLLDDNDQNDTNDLNTTGIQKPRAIDQLKISANGGQARPGRPIPSLIDFEPIPRSEPGNGFGCPSPVTIAGKGAGNTTENPTYPRSFANDKPLSSVKHKKPQPDEDGPFELLWKQCRSSHLGSISGLGQSKSKNPEIPTAQLIENIEPQVDRDDERYSRSFHTTMNQKAGSRKGQREIFPELDPKMISSITKSLEQLIAPLRMWSGIVDLRIDLGRFYFLNARKSRIQEVGEDDDEKHYALEDIRAELNKRHKVNEKFYFTRVLTSLGAEANDIALMTDTNGNPMWNRPNDGRSSTFEFVCRKVLDDAEFSFIIEIDTQTFTYKIREFKPEQNCFMIYCTKRVWDFRLVLSTSQKLGVAYQHFANELVDSLQVTSTKDRLPELDVSYNKSHNVEILAVRTRNQACCISEVDIEATSSTPKKPLKDTQRLYISEVWEMNLLSNSESEQSIQLKLAGYKDNEHTGAPFCWYEASLKSHTVCTAFEQNEELEFGNEVKWASKDLIQSRAIEQLIKKAAAMIKNMDGVGFWNDNHQDVLLSRVGAGAKAKKGEDIDKYW</sequence>
<evidence type="ECO:0000313" key="3">
    <source>
        <dbReference type="EMBL" id="KAJ3577508.1"/>
    </source>
</evidence>
<dbReference type="EMBL" id="JANPWZ010000357">
    <property type="protein sequence ID" value="KAJ3577508.1"/>
    <property type="molecule type" value="Genomic_DNA"/>
</dbReference>
<dbReference type="InterPro" id="IPR057227">
    <property type="entry name" value="DUF7905"/>
</dbReference>
<name>A0A9W8TNK6_9PEZI</name>
<evidence type="ECO:0000259" key="2">
    <source>
        <dbReference type="Pfam" id="PF25482"/>
    </source>
</evidence>
<protein>
    <recommendedName>
        <fullName evidence="2">DUF7905 domain-containing protein</fullName>
    </recommendedName>
</protein>
<accession>A0A9W8TNK6</accession>
<organism evidence="3 4">
    <name type="scientific">Xylaria arbuscula</name>
    <dbReference type="NCBI Taxonomy" id="114810"/>
    <lineage>
        <taxon>Eukaryota</taxon>
        <taxon>Fungi</taxon>
        <taxon>Dikarya</taxon>
        <taxon>Ascomycota</taxon>
        <taxon>Pezizomycotina</taxon>
        <taxon>Sordariomycetes</taxon>
        <taxon>Xylariomycetidae</taxon>
        <taxon>Xylariales</taxon>
        <taxon>Xylariaceae</taxon>
        <taxon>Xylaria</taxon>
    </lineage>
</organism>
<feature type="domain" description="DUF7905" evidence="2">
    <location>
        <begin position="617"/>
        <end position="937"/>
    </location>
</feature>
<feature type="compositionally biased region" description="Basic and acidic residues" evidence="1">
    <location>
        <begin position="416"/>
        <end position="426"/>
    </location>
</feature>
<reference evidence="3" key="1">
    <citation type="submission" date="2022-07" db="EMBL/GenBank/DDBJ databases">
        <title>Genome Sequence of Xylaria arbuscula.</title>
        <authorList>
            <person name="Buettner E."/>
        </authorList>
    </citation>
    <scope>NUCLEOTIDE SEQUENCE</scope>
    <source>
        <strain evidence="3">VT107</strain>
    </source>
</reference>
<proteinExistence type="predicted"/>
<comment type="caution">
    <text evidence="3">The sequence shown here is derived from an EMBL/GenBank/DDBJ whole genome shotgun (WGS) entry which is preliminary data.</text>
</comment>
<feature type="region of interest" description="Disordered" evidence="1">
    <location>
        <begin position="413"/>
        <end position="457"/>
    </location>
</feature>
<keyword evidence="4" id="KW-1185">Reference proteome</keyword>
<dbReference type="Proteomes" id="UP001148614">
    <property type="component" value="Unassembled WGS sequence"/>
</dbReference>
<dbReference type="VEuPathDB" id="FungiDB:F4678DRAFT_479339"/>
<feature type="region of interest" description="Disordered" evidence="1">
    <location>
        <begin position="503"/>
        <end position="542"/>
    </location>
</feature>
<evidence type="ECO:0000256" key="1">
    <source>
        <dbReference type="SAM" id="MobiDB-lite"/>
    </source>
</evidence>
<dbReference type="AlphaFoldDB" id="A0A9W8TNK6"/>
<gene>
    <name evidence="3" type="ORF">NPX13_g3057</name>
</gene>
<dbReference type="Pfam" id="PF25482">
    <property type="entry name" value="DUF7905"/>
    <property type="match status" value="1"/>
</dbReference>
<evidence type="ECO:0000313" key="4">
    <source>
        <dbReference type="Proteomes" id="UP001148614"/>
    </source>
</evidence>